<dbReference type="PANTHER" id="PTHR21481">
    <property type="entry name" value="PROTEIN CLEC16A"/>
    <property type="match status" value="1"/>
</dbReference>
<feature type="region of interest" description="Disordered" evidence="3">
    <location>
        <begin position="999"/>
        <end position="1161"/>
    </location>
</feature>
<feature type="region of interest" description="Disordered" evidence="3">
    <location>
        <begin position="899"/>
        <end position="971"/>
    </location>
</feature>
<feature type="domain" description="CLEC16A/TT9 C-terminal" evidence="5">
    <location>
        <begin position="277"/>
        <end position="903"/>
    </location>
</feature>
<reference evidence="7" key="1">
    <citation type="submission" date="2025-08" db="UniProtKB">
        <authorList>
            <consortium name="RefSeq"/>
        </authorList>
    </citation>
    <scope>IDENTIFICATION</scope>
</reference>
<feature type="compositionally biased region" description="Polar residues" evidence="3">
    <location>
        <begin position="899"/>
        <end position="911"/>
    </location>
</feature>
<feature type="compositionally biased region" description="Low complexity" evidence="3">
    <location>
        <begin position="1278"/>
        <end position="1289"/>
    </location>
</feature>
<feature type="compositionally biased region" description="Polar residues" evidence="3">
    <location>
        <begin position="925"/>
        <end position="937"/>
    </location>
</feature>
<gene>
    <name evidence="7" type="primary">LOC115232530</name>
</gene>
<dbReference type="GO" id="GO:0016197">
    <property type="term" value="P:endosomal transport"/>
    <property type="evidence" value="ECO:0007669"/>
    <property type="project" value="TreeGrafter"/>
</dbReference>
<organism evidence="6 7">
    <name type="scientific">Octopus sinensis</name>
    <name type="common">East Asian common octopus</name>
    <dbReference type="NCBI Taxonomy" id="2607531"/>
    <lineage>
        <taxon>Eukaryota</taxon>
        <taxon>Metazoa</taxon>
        <taxon>Spiralia</taxon>
        <taxon>Lophotrochozoa</taxon>
        <taxon>Mollusca</taxon>
        <taxon>Cephalopoda</taxon>
        <taxon>Coleoidea</taxon>
        <taxon>Octopodiformes</taxon>
        <taxon>Octopoda</taxon>
        <taxon>Incirrata</taxon>
        <taxon>Octopodidae</taxon>
        <taxon>Octopus</taxon>
    </lineage>
</organism>
<sequence length="1299" mass="147114">MSAGDHKQLTETDPWFYSDTDFDSIRMLRRSKNWLPGALWKPKNPHSLEHLKYLYSILCKNQTVTENNRCLLVETLRSISEILIWGDQHDSSVFDFFLEKNMLSFFLRYLRQKCGRYICVQLLQTLNILFENISNETSLYYLLSNNHINSIIVHKFDFSDEEVMAYYISFLKTLSLKLNRHTIHFFYNEHTNDFALYTEAIKFFNQHETMVRIAVRTITLNVYRVYHWKTLSVDDKAMLRYIRDRTAAPYFSNLVWFIGNHILDLDCCVRNDADHQSRDRLADLVAEHLDHLHYLNDILCLNIDELNEVLVEHLLNRLLIPLYVYSLTKRKKYSNRQKSVESPVKCLNLNVAMDNSEKPQPEERKHVSSVVSLFLLSQVFLIISHAPLVRQLAEIIFQGNICLTRVDAREDSPKLKVREFSAPEEPLEKTLEVNRMRRFRVLQMPNADGEFEVSQEGNSTFYIQTEVAVQVDDISSPSTGTEGEALSPSSEAISGDTDISSSNQNSTDEEKLLSSYGFGHRRRHSASAEQRQAEFSLVNRPYLEAIFNALECNENDYETLFALCLLYAMGHNEDGLYRIHQGLLDTVLMPTERCETKEYYNIALVEKLIKIITLACQPSAKLRLATLELSIKLLKQLVYRNGRSFLQDRHLACVENARECSNQLLRNFYKSEEIFLDMFEDEYREMMERPLNVEYLTMDASILLPPTGTPLTGIAFNKRLPCGEVERARRAIRVFFLIRDLSLTLLKEEEIHLPLTKEHECIKTNEIRDLNNSDLIACTVVTKERKQERRFLVIDSKQLILVEPDAKRLGWGVVRFVGFLQDVEVSGDKDDSRSLHITVHKQSLSAHSRPVPLLSARFIFDDHIRCMAAKQRLSKGRIKARQQKMQKIERLLDIRTQSNSGTIYPNASGTRTGAIPGRTRRSHPVRTSTAIGQNQVPVSPIPRKGLSPSKTSPLYAHMSNKASSQGKQPNTLEVNKIASNDVEEGIDAVAFQSLNQPCDSKKTHHVGQSTNPMNIQEIPLEDLSRKGRKSKSEGERRSFSFGGSHRSEHSRSHSHSPRRIRSGSSPASYSPDRRSSRVRSVSSDKSKHDRNSDSHSTITPGSCSQSGSQSSSDNSPESTKTSLKDLAKLLQSPKTLRPAEAPTLSLLVDGEKTDPGSPTLLPPMETHIVKVKANSFNGAASASSTSASDEDNSEEAIRSPIIVPMRGVSSPSVQLTRLAQIVQQHYKYADNNNEHAQLVFSPAEPPAEIGQPVEADDVLDSPVNGVPSAALSDVTKHSSPVNSVLSPPSTDIVEQSTLG</sequence>
<evidence type="ECO:0000259" key="5">
    <source>
        <dbReference type="Pfam" id="PF19439"/>
    </source>
</evidence>
<dbReference type="Pfam" id="PF09758">
    <property type="entry name" value="FPL"/>
    <property type="match status" value="1"/>
</dbReference>
<feature type="region of interest" description="Disordered" evidence="3">
    <location>
        <begin position="474"/>
        <end position="511"/>
    </location>
</feature>
<protein>
    <submittedName>
        <fullName evidence="7">Protein CLEC16A isoform X1</fullName>
    </submittedName>
</protein>
<dbReference type="Proteomes" id="UP000515154">
    <property type="component" value="Linkage group LG2"/>
</dbReference>
<dbReference type="InterPro" id="IPR045820">
    <property type="entry name" value="CLEC16A/TT9_C"/>
</dbReference>
<dbReference type="GO" id="GO:0005770">
    <property type="term" value="C:late endosome"/>
    <property type="evidence" value="ECO:0007669"/>
    <property type="project" value="TreeGrafter"/>
</dbReference>
<feature type="compositionally biased region" description="Basic residues" evidence="3">
    <location>
        <begin position="1052"/>
        <end position="1061"/>
    </location>
</feature>
<keyword evidence="2" id="KW-0072">Autophagy</keyword>
<feature type="domain" description="FPL" evidence="4">
    <location>
        <begin position="76"/>
        <end position="223"/>
    </location>
</feature>
<comment type="similarity">
    <text evidence="1">Belongs to the CLEC16A/gop-1 family.</text>
</comment>
<evidence type="ECO:0000313" key="7">
    <source>
        <dbReference type="RefSeq" id="XP_036356283.1"/>
    </source>
</evidence>
<name>A0A7E6ELP2_9MOLL</name>
<keyword evidence="6" id="KW-1185">Reference proteome</keyword>
<dbReference type="InterPro" id="IPR039272">
    <property type="entry name" value="CLEC16A/TT9"/>
</dbReference>
<dbReference type="Pfam" id="PF19439">
    <property type="entry name" value="CLEC16A_C"/>
    <property type="match status" value="1"/>
</dbReference>
<dbReference type="GO" id="GO:1901096">
    <property type="term" value="P:regulation of autophagosome maturation"/>
    <property type="evidence" value="ECO:0007669"/>
    <property type="project" value="TreeGrafter"/>
</dbReference>
<evidence type="ECO:0000259" key="4">
    <source>
        <dbReference type="Pfam" id="PF09758"/>
    </source>
</evidence>
<feature type="compositionally biased region" description="Basic and acidic residues" evidence="3">
    <location>
        <begin position="1082"/>
        <end position="1093"/>
    </location>
</feature>
<feature type="compositionally biased region" description="Basic and acidic residues" evidence="3">
    <location>
        <begin position="1022"/>
        <end position="1038"/>
    </location>
</feature>
<proteinExistence type="inferred from homology"/>
<dbReference type="GO" id="GO:0007034">
    <property type="term" value="P:vacuolar transport"/>
    <property type="evidence" value="ECO:0007669"/>
    <property type="project" value="TreeGrafter"/>
</dbReference>
<evidence type="ECO:0000313" key="6">
    <source>
        <dbReference type="Proteomes" id="UP000515154"/>
    </source>
</evidence>
<feature type="region of interest" description="Disordered" evidence="3">
    <location>
        <begin position="1261"/>
        <end position="1299"/>
    </location>
</feature>
<feature type="compositionally biased region" description="Polar residues" evidence="3">
    <location>
        <begin position="960"/>
        <end position="971"/>
    </location>
</feature>
<evidence type="ECO:0000256" key="2">
    <source>
        <dbReference type="ARBA" id="ARBA00023006"/>
    </source>
</evidence>
<evidence type="ECO:0000256" key="1">
    <source>
        <dbReference type="ARBA" id="ARBA00006441"/>
    </source>
</evidence>
<dbReference type="RefSeq" id="XP_036356283.1">
    <property type="nucleotide sequence ID" value="XM_036500390.1"/>
</dbReference>
<accession>A0A7E6ELP2</accession>
<feature type="compositionally biased region" description="Low complexity" evidence="3">
    <location>
        <begin position="1102"/>
        <end position="1118"/>
    </location>
</feature>
<evidence type="ECO:0000256" key="3">
    <source>
        <dbReference type="SAM" id="MobiDB-lite"/>
    </source>
</evidence>
<dbReference type="GO" id="GO:0006914">
    <property type="term" value="P:autophagy"/>
    <property type="evidence" value="ECO:0007669"/>
    <property type="project" value="UniProtKB-KW"/>
</dbReference>
<feature type="compositionally biased region" description="Polar residues" evidence="3">
    <location>
        <begin position="474"/>
        <end position="506"/>
    </location>
</feature>
<dbReference type="InterPro" id="IPR019155">
    <property type="entry name" value="CLEC16A/TT9_N"/>
</dbReference>
<dbReference type="PANTHER" id="PTHR21481:SF0">
    <property type="entry name" value="PROTEIN CLEC16A"/>
    <property type="match status" value="1"/>
</dbReference>
<dbReference type="GO" id="GO:0005794">
    <property type="term" value="C:Golgi apparatus"/>
    <property type="evidence" value="ECO:0007669"/>
    <property type="project" value="TreeGrafter"/>
</dbReference>